<reference evidence="1" key="2">
    <citation type="journal article" date="2021" name="Front. Microbiol.">
        <title>Aerobic Denitrification and Heterotrophic Sulfur Oxidation in the Genus Halomonas Revealed by Six Novel Species Characterizations and Genome-Based Analysis.</title>
        <authorList>
            <person name="Wang L."/>
            <person name="Shao Z."/>
        </authorList>
    </citation>
    <scope>NUCLEOTIDE SEQUENCE</scope>
    <source>
        <strain evidence="1">MCCC 1A05776</strain>
    </source>
</reference>
<organism evidence="1 2">
    <name type="scientific">Billgrantia desiderata</name>
    <dbReference type="NCBI Taxonomy" id="52021"/>
    <lineage>
        <taxon>Bacteria</taxon>
        <taxon>Pseudomonadati</taxon>
        <taxon>Pseudomonadota</taxon>
        <taxon>Gammaproteobacteria</taxon>
        <taxon>Oceanospirillales</taxon>
        <taxon>Halomonadaceae</taxon>
        <taxon>Billgrantia</taxon>
    </lineage>
</organism>
<name>A0AAW4YZ30_9GAMM</name>
<sequence>MTYIPTIYNEIPTPRVQEYSASMVNPIQATEMNTGRVRTREKWRNVPQIYSVNYRLSDAQFSAFEGFIKHECNNGALDFRLRLRLPRSTQLDYYRVKMLGPYEWSWVEASDIRRGYWDVRLSVMTAEDTRSTISEYIDIALGMPLHEAQAMLAEGINSYWLGSAS</sequence>
<dbReference type="Proteomes" id="UP001320178">
    <property type="component" value="Unassembled WGS sequence"/>
</dbReference>
<evidence type="ECO:0000313" key="2">
    <source>
        <dbReference type="Proteomes" id="UP001320178"/>
    </source>
</evidence>
<dbReference type="AlphaFoldDB" id="A0AAW4YZ30"/>
<dbReference type="RefSeq" id="WP_234240778.1">
    <property type="nucleotide sequence ID" value="NZ_JABFTS010000012.1"/>
</dbReference>
<protein>
    <submittedName>
        <fullName evidence="1">Uncharacterized protein</fullName>
    </submittedName>
</protein>
<proteinExistence type="predicted"/>
<dbReference type="EMBL" id="JABFTS010000012">
    <property type="protein sequence ID" value="MCE8053517.1"/>
    <property type="molecule type" value="Genomic_DNA"/>
</dbReference>
<evidence type="ECO:0000313" key="1">
    <source>
        <dbReference type="EMBL" id="MCE8053517.1"/>
    </source>
</evidence>
<comment type="caution">
    <text evidence="1">The sequence shown here is derived from an EMBL/GenBank/DDBJ whole genome shotgun (WGS) entry which is preliminary data.</text>
</comment>
<gene>
    <name evidence="1" type="ORF">HOP61_19675</name>
</gene>
<reference evidence="1" key="1">
    <citation type="submission" date="2020-05" db="EMBL/GenBank/DDBJ databases">
        <authorList>
            <person name="Wang L."/>
            <person name="Shao Z."/>
        </authorList>
    </citation>
    <scope>NUCLEOTIDE SEQUENCE</scope>
    <source>
        <strain evidence="1">MCCC 1A05776</strain>
    </source>
</reference>
<accession>A0AAW4YZ30</accession>